<dbReference type="RefSeq" id="WP_265617749.1">
    <property type="nucleotide sequence ID" value="NZ_JAPFRD010000011.1"/>
</dbReference>
<feature type="transmembrane region" description="Helical" evidence="1">
    <location>
        <begin position="17"/>
        <end position="38"/>
    </location>
</feature>
<evidence type="ECO:0000256" key="1">
    <source>
        <dbReference type="SAM" id="Phobius"/>
    </source>
</evidence>
<comment type="caution">
    <text evidence="2">The sequence shown here is derived from an EMBL/GenBank/DDBJ whole genome shotgun (WGS) entry which is preliminary data.</text>
</comment>
<keyword evidence="1" id="KW-0812">Transmembrane</keyword>
<accession>A0ABT3P8A4</accession>
<dbReference type="EMBL" id="JAPFRD010000011">
    <property type="protein sequence ID" value="MCW8109002.1"/>
    <property type="molecule type" value="Genomic_DNA"/>
</dbReference>
<reference evidence="2" key="1">
    <citation type="submission" date="2022-11" db="EMBL/GenBank/DDBJ databases">
        <title>Alteromonas sp. nov., isolated from sea water of the Qingdao.</title>
        <authorList>
            <person name="Wang Q."/>
        </authorList>
    </citation>
    <scope>NUCLEOTIDE SEQUENCE</scope>
    <source>
        <strain evidence="2">ASW11-7</strain>
    </source>
</reference>
<organism evidence="2 3">
    <name type="scientific">Alteromonas aquimaris</name>
    <dbReference type="NCBI Taxonomy" id="2998417"/>
    <lineage>
        <taxon>Bacteria</taxon>
        <taxon>Pseudomonadati</taxon>
        <taxon>Pseudomonadota</taxon>
        <taxon>Gammaproteobacteria</taxon>
        <taxon>Alteromonadales</taxon>
        <taxon>Alteromonadaceae</taxon>
        <taxon>Alteromonas/Salinimonas group</taxon>
        <taxon>Alteromonas</taxon>
    </lineage>
</organism>
<keyword evidence="1" id="KW-1133">Transmembrane helix</keyword>
<protein>
    <submittedName>
        <fullName evidence="2">Uncharacterized protein</fullName>
    </submittedName>
</protein>
<evidence type="ECO:0000313" key="3">
    <source>
        <dbReference type="Proteomes" id="UP001142810"/>
    </source>
</evidence>
<dbReference type="Proteomes" id="UP001142810">
    <property type="component" value="Unassembled WGS sequence"/>
</dbReference>
<gene>
    <name evidence="2" type="ORF">OPS25_10900</name>
</gene>
<feature type="transmembrane region" description="Helical" evidence="1">
    <location>
        <begin position="98"/>
        <end position="121"/>
    </location>
</feature>
<keyword evidence="1" id="KW-0472">Membrane</keyword>
<name>A0ABT3P8A4_9ALTE</name>
<keyword evidence="3" id="KW-1185">Reference proteome</keyword>
<sequence length="122" mass="13776">MLTKIQGYLETHPRAKLFLLLLAVLLASPIAMELLIFLQYGGIEVAFLCMVATFKPYLAKLSAYRQYLINLNKTIVKVVVEHQVTQPRAFLFNSTMSLIIIFVTGSITMSLIGWLISLTLLR</sequence>
<evidence type="ECO:0000313" key="2">
    <source>
        <dbReference type="EMBL" id="MCW8109002.1"/>
    </source>
</evidence>
<proteinExistence type="predicted"/>